<name>A0A0E3SP45_METBA</name>
<organism evidence="2 3">
    <name type="scientific">Methanosarcina barkeri 3</name>
    <dbReference type="NCBI Taxonomy" id="1434107"/>
    <lineage>
        <taxon>Archaea</taxon>
        <taxon>Methanobacteriati</taxon>
        <taxon>Methanobacteriota</taxon>
        <taxon>Stenosarchaea group</taxon>
        <taxon>Methanomicrobia</taxon>
        <taxon>Methanosarcinales</taxon>
        <taxon>Methanosarcinaceae</taxon>
        <taxon>Methanosarcina</taxon>
    </lineage>
</organism>
<dbReference type="PATRIC" id="fig|1434107.4.peg.3444"/>
<dbReference type="AlphaFoldDB" id="A0A0E3SP45"/>
<sequence length="120" mass="12935">MTTMKVNKNNLHESSQSSYKNKLGGAHTTIIGGRAGKKLVKLVTQHPEVKKVIPTVISVKGIAGGSLTGKVLRADARGNLRLLLSEGRSFQEIRLVTTVGTAEEGDRIMDELNEILKTAL</sequence>
<proteinExistence type="predicted"/>
<protein>
    <recommendedName>
        <fullName evidence="4">Metal-binding protein</fullName>
    </recommendedName>
</protein>
<dbReference type="Proteomes" id="UP000033066">
    <property type="component" value="Chromosome"/>
</dbReference>
<reference evidence="2" key="1">
    <citation type="submission" date="2014-07" db="EMBL/GenBank/DDBJ databases">
        <title>Methanogenic archaea and the global carbon cycle.</title>
        <authorList>
            <person name="Henriksen J.R."/>
            <person name="Luke J."/>
            <person name="Reinhart S."/>
            <person name="Benedict M.N."/>
            <person name="Youngblut N.D."/>
            <person name="Metcalf M.E."/>
            <person name="Whitaker R.J."/>
            <person name="Metcalf W.W."/>
        </authorList>
    </citation>
    <scope>NUCLEOTIDE SEQUENCE [LARGE SCALE GENOMIC DNA]</scope>
    <source>
        <strain evidence="2">3</strain>
    </source>
</reference>
<evidence type="ECO:0000313" key="2">
    <source>
        <dbReference type="EMBL" id="AKB83298.1"/>
    </source>
</evidence>
<evidence type="ECO:0000256" key="1">
    <source>
        <dbReference type="SAM" id="MobiDB-lite"/>
    </source>
</evidence>
<dbReference type="STRING" id="1434107.MSBR3_2720"/>
<dbReference type="HOGENOM" id="CLU_2079462_0_0_2"/>
<dbReference type="InterPro" id="IPR018664">
    <property type="entry name" value="DUF2103_metal-binding"/>
</dbReference>
<feature type="region of interest" description="Disordered" evidence="1">
    <location>
        <begin position="1"/>
        <end position="22"/>
    </location>
</feature>
<evidence type="ECO:0008006" key="4">
    <source>
        <dbReference type="Google" id="ProtNLM"/>
    </source>
</evidence>
<feature type="compositionally biased region" description="Polar residues" evidence="1">
    <location>
        <begin position="1"/>
        <end position="20"/>
    </location>
</feature>
<dbReference type="KEGG" id="mbak:MSBR3_2720"/>
<dbReference type="Pfam" id="PF09876">
    <property type="entry name" value="DUF2103"/>
    <property type="match status" value="1"/>
</dbReference>
<dbReference type="EMBL" id="CP009517">
    <property type="protein sequence ID" value="AKB83298.1"/>
    <property type="molecule type" value="Genomic_DNA"/>
</dbReference>
<gene>
    <name evidence="2" type="ORF">MSBR3_2720</name>
</gene>
<keyword evidence="3" id="KW-1185">Reference proteome</keyword>
<evidence type="ECO:0000313" key="3">
    <source>
        <dbReference type="Proteomes" id="UP000033066"/>
    </source>
</evidence>
<accession>A0A0E3SP45</accession>